<organism evidence="2 3">
    <name type="scientific">Xanthomonas campestris pv. phaseoli</name>
    <dbReference type="NCBI Taxonomy" id="317013"/>
    <lineage>
        <taxon>Bacteria</taxon>
        <taxon>Pseudomonadati</taxon>
        <taxon>Pseudomonadota</taxon>
        <taxon>Gammaproteobacteria</taxon>
        <taxon>Lysobacterales</taxon>
        <taxon>Lysobacteraceae</taxon>
        <taxon>Xanthomonas</taxon>
    </lineage>
</organism>
<evidence type="ECO:0000313" key="1">
    <source>
        <dbReference type="EMBL" id="SON83795.1"/>
    </source>
</evidence>
<sequence length="89" mass="9854">MTRVEISRAEPVRCNVSLDALPYCTGNAEDTRLVCCQQQHRIMWWAGCKRIGLALNRSGVDISCLLVDSQVGPFRFRAGAMTVIAGLEK</sequence>
<evidence type="ECO:0000313" key="4">
    <source>
        <dbReference type="Proteomes" id="UP000234181"/>
    </source>
</evidence>
<dbReference type="AlphaFoldDB" id="A0AB38E419"/>
<gene>
    <name evidence="1" type="ORF">XAP6984_530019</name>
    <name evidence="2" type="ORF">XAP7430_490020</name>
</gene>
<dbReference type="EMBL" id="OCYS01000104">
    <property type="protein sequence ID" value="SON90770.1"/>
    <property type="molecule type" value="Genomic_DNA"/>
</dbReference>
<comment type="caution">
    <text evidence="2">The sequence shown here is derived from an EMBL/GenBank/DDBJ whole genome shotgun (WGS) entry which is preliminary data.</text>
</comment>
<proteinExistence type="predicted"/>
<protein>
    <submittedName>
        <fullName evidence="2">Uncharacterized protein</fullName>
    </submittedName>
</protein>
<evidence type="ECO:0000313" key="3">
    <source>
        <dbReference type="Proteomes" id="UP000234166"/>
    </source>
</evidence>
<evidence type="ECO:0000313" key="2">
    <source>
        <dbReference type="EMBL" id="SON90770.1"/>
    </source>
</evidence>
<name>A0AB38E419_XANCH</name>
<accession>A0AB38E419</accession>
<dbReference type="Proteomes" id="UP000234181">
    <property type="component" value="Unassembled WGS sequence"/>
</dbReference>
<dbReference type="Proteomes" id="UP000234166">
    <property type="component" value="Unassembled WGS sequence"/>
</dbReference>
<reference evidence="3 4" key="1">
    <citation type="submission" date="2017-10" db="EMBL/GenBank/DDBJ databases">
        <authorList>
            <person name="Regsiter A."/>
            <person name="William W."/>
        </authorList>
    </citation>
    <scope>NUCLEOTIDE SEQUENCE [LARGE SCALE GENOMIC DNA]</scope>
    <source>
        <strain evidence="1 4">CFBP6984</strain>
        <strain evidence="2 3">CFBP7430</strain>
    </source>
</reference>
<keyword evidence="4" id="KW-1185">Reference proteome</keyword>
<dbReference type="EMBL" id="OCYT01000110">
    <property type="protein sequence ID" value="SON83795.1"/>
    <property type="molecule type" value="Genomic_DNA"/>
</dbReference>